<evidence type="ECO:0000313" key="11">
    <source>
        <dbReference type="EMBL" id="QNN50979.1"/>
    </source>
</evidence>
<evidence type="ECO:0000256" key="3">
    <source>
        <dbReference type="ARBA" id="ARBA00022679"/>
    </source>
</evidence>
<keyword evidence="11" id="KW-0012">Acyltransferase</keyword>
<keyword evidence="3 10" id="KW-0808">Transferase</keyword>
<evidence type="ECO:0000256" key="2">
    <source>
        <dbReference type="ARBA" id="ARBA00022516"/>
    </source>
</evidence>
<dbReference type="GO" id="GO:0008654">
    <property type="term" value="P:phospholipid biosynthetic process"/>
    <property type="evidence" value="ECO:0007669"/>
    <property type="project" value="UniProtKB-UniRule"/>
</dbReference>
<comment type="pathway">
    <text evidence="10">Lipid metabolism; phospholipid metabolism.</text>
</comment>
<accession>A0A7G9R5V4</accession>
<dbReference type="Pfam" id="PF02660">
    <property type="entry name" value="G3P_acyltransf"/>
    <property type="match status" value="1"/>
</dbReference>
<evidence type="ECO:0000256" key="4">
    <source>
        <dbReference type="ARBA" id="ARBA00022692"/>
    </source>
</evidence>
<evidence type="ECO:0000256" key="1">
    <source>
        <dbReference type="ARBA" id="ARBA00022475"/>
    </source>
</evidence>
<dbReference type="PANTHER" id="PTHR30309:SF0">
    <property type="entry name" value="GLYCEROL-3-PHOSPHATE ACYLTRANSFERASE-RELATED"/>
    <property type="match status" value="1"/>
</dbReference>
<keyword evidence="12" id="KW-1185">Reference proteome</keyword>
<reference evidence="11 12" key="1">
    <citation type="submission" date="2020-08" db="EMBL/GenBank/DDBJ databases">
        <title>Genome sequence of Phycicoccus endophyticus JCM 31784T.</title>
        <authorList>
            <person name="Hyun D.-W."/>
            <person name="Bae J.-W."/>
        </authorList>
    </citation>
    <scope>NUCLEOTIDE SEQUENCE [LARGE SCALE GENOMIC DNA]</scope>
    <source>
        <strain evidence="11 12">JCM 31784</strain>
    </source>
</reference>
<gene>
    <name evidence="10" type="primary">plsY</name>
    <name evidence="11" type="ORF">H9L10_07525</name>
</gene>
<feature type="transmembrane region" description="Helical" evidence="10">
    <location>
        <begin position="79"/>
        <end position="98"/>
    </location>
</feature>
<keyword evidence="1 10" id="KW-1003">Cell membrane</keyword>
<keyword evidence="5 10" id="KW-1133">Transmembrane helix</keyword>
<comment type="subcellular location">
    <subcellularLocation>
        <location evidence="10">Cell membrane</location>
        <topology evidence="10">Multi-pass membrane protein</topology>
    </subcellularLocation>
</comment>
<dbReference type="AlphaFoldDB" id="A0A7G9R5V4"/>
<evidence type="ECO:0000256" key="10">
    <source>
        <dbReference type="HAMAP-Rule" id="MF_01043"/>
    </source>
</evidence>
<comment type="caution">
    <text evidence="10">Lacks conserved residue(s) required for the propagation of feature annotation.</text>
</comment>
<evidence type="ECO:0000256" key="9">
    <source>
        <dbReference type="ARBA" id="ARBA00023264"/>
    </source>
</evidence>
<feature type="transmembrane region" description="Helical" evidence="10">
    <location>
        <begin position="141"/>
        <end position="163"/>
    </location>
</feature>
<dbReference type="HAMAP" id="MF_01043">
    <property type="entry name" value="PlsY"/>
    <property type="match status" value="1"/>
</dbReference>
<dbReference type="UniPathway" id="UPA00085"/>
<comment type="subunit">
    <text evidence="10">Probably interacts with PlsX.</text>
</comment>
<keyword evidence="7 10" id="KW-0472">Membrane</keyword>
<dbReference type="SMART" id="SM01207">
    <property type="entry name" value="G3P_acyltransf"/>
    <property type="match status" value="1"/>
</dbReference>
<dbReference type="Proteomes" id="UP000515976">
    <property type="component" value="Chromosome"/>
</dbReference>
<comment type="catalytic activity">
    <reaction evidence="10">
        <text>an acyl phosphate + sn-glycerol 3-phosphate = a 1-acyl-sn-glycero-3-phosphate + phosphate</text>
        <dbReference type="Rhea" id="RHEA:34075"/>
        <dbReference type="ChEBI" id="CHEBI:43474"/>
        <dbReference type="ChEBI" id="CHEBI:57597"/>
        <dbReference type="ChEBI" id="CHEBI:57970"/>
        <dbReference type="ChEBI" id="CHEBI:59918"/>
        <dbReference type="EC" id="2.3.1.275"/>
    </reaction>
</comment>
<keyword evidence="4 10" id="KW-0812">Transmembrane</keyword>
<comment type="similarity">
    <text evidence="10">Belongs to the PlsY family.</text>
</comment>
<protein>
    <recommendedName>
        <fullName evidence="10">Glycerol-3-phosphate acyltransferase</fullName>
    </recommendedName>
    <alternativeName>
        <fullName evidence="10">Acyl-PO4 G3P acyltransferase</fullName>
    </alternativeName>
    <alternativeName>
        <fullName evidence="10">Acyl-phosphate--glycerol-3-phosphate acyltransferase</fullName>
    </alternativeName>
    <alternativeName>
        <fullName evidence="10">G3P acyltransferase</fullName>
        <shortName evidence="10">GPAT</shortName>
        <ecNumber evidence="10">2.3.1.275</ecNumber>
    </alternativeName>
    <alternativeName>
        <fullName evidence="10">Lysophosphatidic acid synthase</fullName>
        <shortName evidence="10">LPA synthase</shortName>
    </alternativeName>
</protein>
<name>A0A7G9R5V4_9MICO</name>
<dbReference type="EC" id="2.3.1.275" evidence="10"/>
<evidence type="ECO:0000256" key="7">
    <source>
        <dbReference type="ARBA" id="ARBA00023136"/>
    </source>
</evidence>
<evidence type="ECO:0000256" key="6">
    <source>
        <dbReference type="ARBA" id="ARBA00023098"/>
    </source>
</evidence>
<dbReference type="InterPro" id="IPR003811">
    <property type="entry name" value="G3P_acylTferase_PlsY"/>
</dbReference>
<dbReference type="GO" id="GO:0005886">
    <property type="term" value="C:plasma membrane"/>
    <property type="evidence" value="ECO:0007669"/>
    <property type="project" value="UniProtKB-SubCell"/>
</dbReference>
<keyword evidence="2 10" id="KW-0444">Lipid biosynthesis</keyword>
<evidence type="ECO:0000256" key="5">
    <source>
        <dbReference type="ARBA" id="ARBA00022989"/>
    </source>
</evidence>
<keyword evidence="6 10" id="KW-0443">Lipid metabolism</keyword>
<dbReference type="GO" id="GO:0043772">
    <property type="term" value="F:acyl-phosphate glycerol-3-phosphate acyltransferase activity"/>
    <property type="evidence" value="ECO:0007669"/>
    <property type="project" value="UniProtKB-UniRule"/>
</dbReference>
<sequence>MLLEALLLLVAGFLVGSVNPASILARALGHDLRTAGSGNPGATNAGRVLGRRWGLLVLVLDVAKAWLPTAAVAGSMGTSMALVVATGVLLGHMFSPFLGGRGGKGMACALGAVLALAPLVALAAVVVFLLALALTRYVGEASVLVAGGVAVLGALGLAGVLPGARAPEAGWLLGVGCLVLLRHRGNIRAWWRRHARGADEAGPA</sequence>
<dbReference type="KEGG" id="pei:H9L10_07525"/>
<feature type="transmembrane region" description="Helical" evidence="10">
    <location>
        <begin position="110"/>
        <end position="134"/>
    </location>
</feature>
<dbReference type="PANTHER" id="PTHR30309">
    <property type="entry name" value="INNER MEMBRANE PROTEIN YGIH"/>
    <property type="match status" value="1"/>
</dbReference>
<keyword evidence="9 10" id="KW-1208">Phospholipid metabolism</keyword>
<organism evidence="11 12">
    <name type="scientific">Phycicoccus endophyticus</name>
    <dbReference type="NCBI Taxonomy" id="1690220"/>
    <lineage>
        <taxon>Bacteria</taxon>
        <taxon>Bacillati</taxon>
        <taxon>Actinomycetota</taxon>
        <taxon>Actinomycetes</taxon>
        <taxon>Micrococcales</taxon>
        <taxon>Intrasporangiaceae</taxon>
        <taxon>Phycicoccus</taxon>
    </lineage>
</organism>
<proteinExistence type="inferred from homology"/>
<comment type="function">
    <text evidence="10">Catalyzes the transfer of an acyl group from acyl-phosphate (acyl-PO(4)) to glycerol-3-phosphate (G3P) to form lysophosphatidic acid (LPA). This enzyme utilizes acyl-phosphate as fatty acyl donor, but not acyl-CoA or acyl-ACP.</text>
</comment>
<evidence type="ECO:0000313" key="12">
    <source>
        <dbReference type="Proteomes" id="UP000515976"/>
    </source>
</evidence>
<dbReference type="EMBL" id="CP060712">
    <property type="protein sequence ID" value="QNN50979.1"/>
    <property type="molecule type" value="Genomic_DNA"/>
</dbReference>
<keyword evidence="8 10" id="KW-0594">Phospholipid biosynthesis</keyword>
<evidence type="ECO:0000256" key="8">
    <source>
        <dbReference type="ARBA" id="ARBA00023209"/>
    </source>
</evidence>